<feature type="region of interest" description="Disordered" evidence="11">
    <location>
        <begin position="86"/>
        <end position="107"/>
    </location>
</feature>
<evidence type="ECO:0000256" key="1">
    <source>
        <dbReference type="ARBA" id="ARBA00001946"/>
    </source>
</evidence>
<keyword evidence="3" id="KW-0597">Phosphoprotein</keyword>
<dbReference type="Proteomes" id="UP000274601">
    <property type="component" value="Unassembled WGS sequence"/>
</dbReference>
<keyword evidence="4" id="KW-0479">Metal-binding</keyword>
<evidence type="ECO:0000256" key="2">
    <source>
        <dbReference type="ARBA" id="ARBA00006171"/>
    </source>
</evidence>
<evidence type="ECO:0000313" key="12">
    <source>
        <dbReference type="EMBL" id="RKS74385.1"/>
    </source>
</evidence>
<dbReference type="PANTHER" id="PTHR46193:SF18">
    <property type="entry name" value="HEXITOL PHOSPHATASE B"/>
    <property type="match status" value="1"/>
</dbReference>
<dbReference type="SUPFAM" id="SSF56784">
    <property type="entry name" value="HAD-like"/>
    <property type="match status" value="1"/>
</dbReference>
<dbReference type="Gene3D" id="3.40.50.1000">
    <property type="entry name" value="HAD superfamily/HAD-like"/>
    <property type="match status" value="1"/>
</dbReference>
<dbReference type="SFLD" id="SFLDG01129">
    <property type="entry name" value="C1.5:_HAD__Beta-PGM__Phosphata"/>
    <property type="match status" value="1"/>
</dbReference>
<comment type="similarity">
    <text evidence="2">Belongs to the HAD-like hydrolase superfamily. CbbY/CbbZ/Gph/YieH family.</text>
</comment>
<evidence type="ECO:0000256" key="8">
    <source>
        <dbReference type="ARBA" id="ARBA00044926"/>
    </source>
</evidence>
<dbReference type="AlphaFoldDB" id="A0A495QN31"/>
<reference evidence="12 13" key="1">
    <citation type="submission" date="2018-10" db="EMBL/GenBank/DDBJ databases">
        <title>Genomic Encyclopedia of Archaeal and Bacterial Type Strains, Phase II (KMG-II): from individual species to whole genera.</title>
        <authorList>
            <person name="Goeker M."/>
        </authorList>
    </citation>
    <scope>NUCLEOTIDE SEQUENCE [LARGE SCALE GENOMIC DNA]</scope>
    <source>
        <strain evidence="12 13">DSM 43383</strain>
    </source>
</reference>
<evidence type="ECO:0000256" key="5">
    <source>
        <dbReference type="ARBA" id="ARBA00022842"/>
    </source>
</evidence>
<evidence type="ECO:0000256" key="10">
    <source>
        <dbReference type="ARBA" id="ARBA00044991"/>
    </source>
</evidence>
<dbReference type="Gene3D" id="1.10.150.240">
    <property type="entry name" value="Putative phosphatase, domain 2"/>
    <property type="match status" value="1"/>
</dbReference>
<dbReference type="InterPro" id="IPR023198">
    <property type="entry name" value="PGP-like_dom2"/>
</dbReference>
<gene>
    <name evidence="12" type="ORF">BZB76_2898</name>
</gene>
<dbReference type="NCBIfam" id="TIGR01509">
    <property type="entry name" value="HAD-SF-IA-v3"/>
    <property type="match status" value="1"/>
</dbReference>
<accession>A0A495QN31</accession>
<evidence type="ECO:0000256" key="7">
    <source>
        <dbReference type="ARBA" id="ARBA00023277"/>
    </source>
</evidence>
<dbReference type="PANTHER" id="PTHR46193">
    <property type="entry name" value="6-PHOSPHOGLUCONATE PHOSPHATASE"/>
    <property type="match status" value="1"/>
</dbReference>
<dbReference type="GO" id="GO:0046872">
    <property type="term" value="F:metal ion binding"/>
    <property type="evidence" value="ECO:0007669"/>
    <property type="project" value="UniProtKB-KW"/>
</dbReference>
<proteinExistence type="inferred from homology"/>
<dbReference type="EMBL" id="RBWU01000003">
    <property type="protein sequence ID" value="RKS74385.1"/>
    <property type="molecule type" value="Genomic_DNA"/>
</dbReference>
<evidence type="ECO:0000256" key="11">
    <source>
        <dbReference type="SAM" id="MobiDB-lite"/>
    </source>
</evidence>
<dbReference type="GO" id="GO:0008801">
    <property type="term" value="F:beta-phosphoglucomutase activity"/>
    <property type="evidence" value="ECO:0007669"/>
    <property type="project" value="UniProtKB-EC"/>
</dbReference>
<dbReference type="InterPro" id="IPR036412">
    <property type="entry name" value="HAD-like_sf"/>
</dbReference>
<name>A0A495QN31_9ACTN</name>
<dbReference type="EC" id="5.4.2.6" evidence="9"/>
<evidence type="ECO:0000313" key="13">
    <source>
        <dbReference type="Proteomes" id="UP000274601"/>
    </source>
</evidence>
<keyword evidence="6" id="KW-0413">Isomerase</keyword>
<organism evidence="12 13">
    <name type="scientific">Actinomadura pelletieri DSM 43383</name>
    <dbReference type="NCBI Taxonomy" id="1120940"/>
    <lineage>
        <taxon>Bacteria</taxon>
        <taxon>Bacillati</taxon>
        <taxon>Actinomycetota</taxon>
        <taxon>Actinomycetes</taxon>
        <taxon>Streptosporangiales</taxon>
        <taxon>Thermomonosporaceae</taxon>
        <taxon>Actinomadura</taxon>
    </lineage>
</organism>
<comment type="cofactor">
    <cofactor evidence="1">
        <name>Mg(2+)</name>
        <dbReference type="ChEBI" id="CHEBI:18420"/>
    </cofactor>
</comment>
<evidence type="ECO:0000256" key="9">
    <source>
        <dbReference type="ARBA" id="ARBA00044968"/>
    </source>
</evidence>
<comment type="caution">
    <text evidence="12">The sequence shown here is derived from an EMBL/GenBank/DDBJ whole genome shotgun (WGS) entry which is preliminary data.</text>
</comment>
<dbReference type="SFLD" id="SFLDS00003">
    <property type="entry name" value="Haloacid_Dehalogenase"/>
    <property type="match status" value="1"/>
</dbReference>
<sequence>MVTFFQGVRMLGLPDEAAACLFDLDGVLTRTAAVHAAAWKEMFDGYLRERAERSGEPFTEFDVVKDYGRYVDGKKREDGTRSFLESRGVELPEGAPDDPPERETIRGLGNRKNALVLKFIEEKGVETFDGSIDYVRAAREAGLKTAVVSSSANTVQVLRTVGITDLFDARIDGVIAAERRLPGKPAPDMFLEGARELGVPAERAVVFEDAIAGVQAGRAGGFAYVVGVNRVDGAHAHALAEHADIVVSDLSELLEVK</sequence>
<keyword evidence="7" id="KW-0119">Carbohydrate metabolism</keyword>
<dbReference type="Pfam" id="PF00702">
    <property type="entry name" value="Hydrolase"/>
    <property type="match status" value="1"/>
</dbReference>
<evidence type="ECO:0000256" key="6">
    <source>
        <dbReference type="ARBA" id="ARBA00023235"/>
    </source>
</evidence>
<evidence type="ECO:0000256" key="3">
    <source>
        <dbReference type="ARBA" id="ARBA00022553"/>
    </source>
</evidence>
<dbReference type="InterPro" id="IPR023214">
    <property type="entry name" value="HAD_sf"/>
</dbReference>
<keyword evidence="13" id="KW-1185">Reference proteome</keyword>
<dbReference type="InterPro" id="IPR010976">
    <property type="entry name" value="B-phosphoglucomutase_hydrolase"/>
</dbReference>
<evidence type="ECO:0000256" key="4">
    <source>
        <dbReference type="ARBA" id="ARBA00022723"/>
    </source>
</evidence>
<protein>
    <recommendedName>
        <fullName evidence="10">Beta-phosphoglucomutase</fullName>
        <ecNumber evidence="9">5.4.2.6</ecNumber>
    </recommendedName>
</protein>
<dbReference type="InterPro" id="IPR051600">
    <property type="entry name" value="Beta-PGM-like"/>
</dbReference>
<keyword evidence="12" id="KW-0378">Hydrolase</keyword>
<comment type="catalytic activity">
    <reaction evidence="8">
        <text>beta-D-glucose 1-phosphate = beta-D-glucose 6-phosphate</text>
        <dbReference type="Rhea" id="RHEA:20113"/>
        <dbReference type="ChEBI" id="CHEBI:57684"/>
        <dbReference type="ChEBI" id="CHEBI:58247"/>
        <dbReference type="EC" id="5.4.2.6"/>
    </reaction>
</comment>
<dbReference type="NCBIfam" id="TIGR02009">
    <property type="entry name" value="PGMB-YQAB-SF"/>
    <property type="match status" value="1"/>
</dbReference>
<dbReference type="GO" id="GO:0016787">
    <property type="term" value="F:hydrolase activity"/>
    <property type="evidence" value="ECO:0007669"/>
    <property type="project" value="UniProtKB-KW"/>
</dbReference>
<dbReference type="InterPro" id="IPR006439">
    <property type="entry name" value="HAD-SF_hydro_IA"/>
</dbReference>
<keyword evidence="5" id="KW-0460">Magnesium</keyword>